<comment type="subunit">
    <text evidence="6">Homodimer.</text>
</comment>
<dbReference type="AlphaFoldDB" id="A0A1F6DIN3"/>
<comment type="similarity">
    <text evidence="6">Belongs to the purine/pyrimidine phosphoribosyltransferase family. PyrE subfamily.</text>
</comment>
<dbReference type="GO" id="GO:0019856">
    <property type="term" value="P:pyrimidine nucleobase biosynthetic process"/>
    <property type="evidence" value="ECO:0007669"/>
    <property type="project" value="TreeGrafter"/>
</dbReference>
<comment type="catalytic activity">
    <reaction evidence="6">
        <text>orotidine 5'-phosphate + diphosphate = orotate + 5-phospho-alpha-D-ribose 1-diphosphate</text>
        <dbReference type="Rhea" id="RHEA:10380"/>
        <dbReference type="ChEBI" id="CHEBI:30839"/>
        <dbReference type="ChEBI" id="CHEBI:33019"/>
        <dbReference type="ChEBI" id="CHEBI:57538"/>
        <dbReference type="ChEBI" id="CHEBI:58017"/>
        <dbReference type="EC" id="2.4.2.10"/>
    </reaction>
</comment>
<evidence type="ECO:0000256" key="1">
    <source>
        <dbReference type="ARBA" id="ARBA00004889"/>
    </source>
</evidence>
<dbReference type="SUPFAM" id="SSF53271">
    <property type="entry name" value="PRTase-like"/>
    <property type="match status" value="1"/>
</dbReference>
<evidence type="ECO:0000256" key="3">
    <source>
        <dbReference type="ARBA" id="ARBA00022676"/>
    </source>
</evidence>
<gene>
    <name evidence="6" type="primary">pyrE</name>
    <name evidence="8" type="ORF">A3C86_00375</name>
</gene>
<feature type="binding site" description="in other chain" evidence="6">
    <location>
        <begin position="123"/>
        <end position="131"/>
    </location>
    <ligand>
        <name>5-phospho-alpha-D-ribose 1-diphosphate</name>
        <dbReference type="ChEBI" id="CHEBI:58017"/>
        <note>ligand shared between dimeric partners</note>
    </ligand>
</feature>
<dbReference type="EMBL" id="MFLD01000007">
    <property type="protein sequence ID" value="OGG60872.1"/>
    <property type="molecule type" value="Genomic_DNA"/>
</dbReference>
<evidence type="ECO:0000259" key="7">
    <source>
        <dbReference type="Pfam" id="PF00156"/>
    </source>
</evidence>
<dbReference type="InterPro" id="IPR000836">
    <property type="entry name" value="PRTase_dom"/>
</dbReference>
<dbReference type="InterPro" id="IPR023031">
    <property type="entry name" value="OPRT"/>
</dbReference>
<keyword evidence="5 6" id="KW-0665">Pyrimidine biosynthesis</keyword>
<comment type="cofactor">
    <cofactor evidence="6">
        <name>Mg(2+)</name>
        <dbReference type="ChEBI" id="CHEBI:18420"/>
    </cofactor>
</comment>
<proteinExistence type="inferred from homology"/>
<reference evidence="8 9" key="1">
    <citation type="journal article" date="2016" name="Nat. Commun.">
        <title>Thousands of microbial genomes shed light on interconnected biogeochemical processes in an aquifer system.</title>
        <authorList>
            <person name="Anantharaman K."/>
            <person name="Brown C.T."/>
            <person name="Hug L.A."/>
            <person name="Sharon I."/>
            <person name="Castelle C.J."/>
            <person name="Probst A.J."/>
            <person name="Thomas B.C."/>
            <person name="Singh A."/>
            <person name="Wilkins M.J."/>
            <person name="Karaoz U."/>
            <person name="Brodie E.L."/>
            <person name="Williams K.H."/>
            <person name="Hubbard S.S."/>
            <person name="Banfield J.F."/>
        </authorList>
    </citation>
    <scope>NUCLEOTIDE SEQUENCE [LARGE SCALE GENOMIC DNA]</scope>
</reference>
<evidence type="ECO:0000256" key="4">
    <source>
        <dbReference type="ARBA" id="ARBA00022679"/>
    </source>
</evidence>
<sequence length="207" mass="22221">MLNGDQVLEVLQKVGAFRTGHFVLTSGAHSDNYLNKDALYTDTIETSRLCRAMAQRFAKNGVEVVIGPAIGAAILAQWVAYHLTEITRKDVFAAYADKDGHGGFVLKRGYDTLVGGKKILIVEDLTTTGGSVKKVVEAVRMAGAEVLGVVVLANRGEVTKEKAGNVPVFEALVDIPLEALEPAECELCKKGIPVNTTIGHGRNFVNR</sequence>
<dbReference type="GO" id="GO:0044205">
    <property type="term" value="P:'de novo' UMP biosynthetic process"/>
    <property type="evidence" value="ECO:0007669"/>
    <property type="project" value="UniProtKB-UniRule"/>
</dbReference>
<dbReference type="HAMAP" id="MF_01208">
    <property type="entry name" value="PyrE"/>
    <property type="match status" value="1"/>
</dbReference>
<organism evidence="8 9">
    <name type="scientific">Candidatus Kaiserbacteria bacterium RIFCSPHIGHO2_02_FULL_49_16</name>
    <dbReference type="NCBI Taxonomy" id="1798490"/>
    <lineage>
        <taxon>Bacteria</taxon>
        <taxon>Candidatus Kaiseribacteriota</taxon>
    </lineage>
</organism>
<evidence type="ECO:0000256" key="6">
    <source>
        <dbReference type="HAMAP-Rule" id="MF_01208"/>
    </source>
</evidence>
<name>A0A1F6DIN3_9BACT</name>
<feature type="binding site" description="in other chain" evidence="6">
    <location>
        <position position="98"/>
    </location>
    <ligand>
        <name>5-phospho-alpha-D-ribose 1-diphosphate</name>
        <dbReference type="ChEBI" id="CHEBI:58017"/>
        <note>ligand shared between dimeric partners</note>
    </ligand>
</feature>
<evidence type="ECO:0000256" key="5">
    <source>
        <dbReference type="ARBA" id="ARBA00022975"/>
    </source>
</evidence>
<dbReference type="Proteomes" id="UP000178042">
    <property type="component" value="Unassembled WGS sequence"/>
</dbReference>
<feature type="binding site" evidence="6">
    <location>
        <position position="155"/>
    </location>
    <ligand>
        <name>orotate</name>
        <dbReference type="ChEBI" id="CHEBI:30839"/>
    </ligand>
</feature>
<dbReference type="PANTHER" id="PTHR19278:SF9">
    <property type="entry name" value="URIDINE 5'-MONOPHOSPHATE SYNTHASE"/>
    <property type="match status" value="1"/>
</dbReference>
<keyword evidence="3 6" id="KW-0328">Glycosyltransferase</keyword>
<dbReference type="Pfam" id="PF00156">
    <property type="entry name" value="Pribosyltran"/>
    <property type="match status" value="1"/>
</dbReference>
<dbReference type="PANTHER" id="PTHR19278">
    <property type="entry name" value="OROTATE PHOSPHORIBOSYLTRANSFERASE"/>
    <property type="match status" value="1"/>
</dbReference>
<comment type="pathway">
    <text evidence="1 6">Pyrimidine metabolism; UMP biosynthesis via de novo pathway; UMP from orotate: step 1/2.</text>
</comment>
<evidence type="ECO:0000313" key="9">
    <source>
        <dbReference type="Proteomes" id="UP000178042"/>
    </source>
</evidence>
<dbReference type="GO" id="GO:0000287">
    <property type="term" value="F:magnesium ion binding"/>
    <property type="evidence" value="ECO:0007669"/>
    <property type="project" value="UniProtKB-UniRule"/>
</dbReference>
<comment type="caution">
    <text evidence="8">The sequence shown here is derived from an EMBL/GenBank/DDBJ whole genome shotgun (WGS) entry which is preliminary data.</text>
</comment>
<keyword evidence="6" id="KW-0460">Magnesium</keyword>
<dbReference type="CDD" id="cd06223">
    <property type="entry name" value="PRTases_typeI"/>
    <property type="match status" value="1"/>
</dbReference>
<evidence type="ECO:0000256" key="2">
    <source>
        <dbReference type="ARBA" id="ARBA00011971"/>
    </source>
</evidence>
<dbReference type="EC" id="2.4.2.10" evidence="2 6"/>
<feature type="binding site" evidence="6">
    <location>
        <position position="101"/>
    </location>
    <ligand>
        <name>5-phospho-alpha-D-ribose 1-diphosphate</name>
        <dbReference type="ChEBI" id="CHEBI:58017"/>
        <note>ligand shared between dimeric partners</note>
    </ligand>
</feature>
<keyword evidence="4 6" id="KW-0808">Transferase</keyword>
<dbReference type="InterPro" id="IPR029057">
    <property type="entry name" value="PRTase-like"/>
</dbReference>
<dbReference type="Gene3D" id="3.40.50.2020">
    <property type="match status" value="1"/>
</dbReference>
<feature type="binding site" evidence="6">
    <location>
        <position position="127"/>
    </location>
    <ligand>
        <name>orotate</name>
        <dbReference type="ChEBI" id="CHEBI:30839"/>
    </ligand>
</feature>
<accession>A0A1F6DIN3</accession>
<comment type="caution">
    <text evidence="6">Lacks conserved residue(s) required for the propagation of feature annotation.</text>
</comment>
<feature type="domain" description="Phosphoribosyltransferase" evidence="7">
    <location>
        <begin position="51"/>
        <end position="164"/>
    </location>
</feature>
<dbReference type="GO" id="GO:0004588">
    <property type="term" value="F:orotate phosphoribosyltransferase activity"/>
    <property type="evidence" value="ECO:0007669"/>
    <property type="project" value="UniProtKB-UniRule"/>
</dbReference>
<protein>
    <recommendedName>
        <fullName evidence="2 6">Orotate phosphoribosyltransferase</fullName>
        <shortName evidence="6">OPRT</shortName>
        <shortName evidence="6">OPRTase</shortName>
        <ecNumber evidence="2 6">2.4.2.10</ecNumber>
    </recommendedName>
</protein>
<dbReference type="UniPathway" id="UPA00070">
    <property type="reaction ID" value="UER00119"/>
</dbReference>
<evidence type="ECO:0000313" key="8">
    <source>
        <dbReference type="EMBL" id="OGG60872.1"/>
    </source>
</evidence>
<comment type="function">
    <text evidence="6">Catalyzes the transfer of a ribosyl phosphate group from 5-phosphoribose 1-diphosphate to orotate, leading to the formation of orotidine monophosphate (OMP).</text>
</comment>